<dbReference type="RefSeq" id="WP_089074080.1">
    <property type="nucleotide sequence ID" value="NZ_CBCSAM010000002.1"/>
</dbReference>
<dbReference type="PROSITE" id="PS50850">
    <property type="entry name" value="MFS"/>
    <property type="match status" value="1"/>
</dbReference>
<accession>A0A220VG67</accession>
<feature type="transmembrane region" description="Helical" evidence="6">
    <location>
        <begin position="226"/>
        <end position="246"/>
    </location>
</feature>
<feature type="transmembrane region" description="Helical" evidence="6">
    <location>
        <begin position="67"/>
        <end position="85"/>
    </location>
</feature>
<keyword evidence="7" id="KW-0732">Signal</keyword>
<feature type="chain" id="PRO_5013324638" description="Major facilitator superfamily (MFS) profile domain-containing protein" evidence="7">
    <location>
        <begin position="22"/>
        <end position="383"/>
    </location>
</feature>
<dbReference type="KEGG" id="pmai:CF386_08870"/>
<feature type="signal peptide" evidence="7">
    <location>
        <begin position="1"/>
        <end position="21"/>
    </location>
</feature>
<evidence type="ECO:0000256" key="7">
    <source>
        <dbReference type="SAM" id="SignalP"/>
    </source>
</evidence>
<feature type="transmembrane region" description="Helical" evidence="6">
    <location>
        <begin position="156"/>
        <end position="174"/>
    </location>
</feature>
<evidence type="ECO:0000259" key="8">
    <source>
        <dbReference type="PROSITE" id="PS50850"/>
    </source>
</evidence>
<feature type="domain" description="Major facilitator superfamily (MFS) profile" evidence="8">
    <location>
        <begin position="1"/>
        <end position="375"/>
    </location>
</feature>
<feature type="transmembrane region" description="Helical" evidence="6">
    <location>
        <begin position="131"/>
        <end position="150"/>
    </location>
</feature>
<dbReference type="PANTHER" id="PTHR43124:SF3">
    <property type="entry name" value="CHLORAMPHENICOL EFFLUX PUMP RV0191"/>
    <property type="match status" value="1"/>
</dbReference>
<sequence>MFKYLLLLSSSLMIMTNAALAPDINTINLAFDNYFYVSLIVSLPALSVAICSHFVPLLQFKFGEKKTLSLGLIFYLIAGTSGLWLTSLKFILVSRIILGIGLAIIMVVVNSLVGDSIQPSEKKVFLSQQSLFINVSSCLSVILSGFLSLYHWRLPFIIYIFTLPILLINLKIGRDAQHIQKKNAFVYSSGPKKNMLVYYFYGFFGMMIYYMAIVFLPTIIGKDLGYPSYITGFAMAILAFISAIFGKMLSYINQKVSANALICLIFILFSLGQISIAFLHNEIGVMGLILFFGIGFGWLFPTLIGEIHVHAQKSSLSRVTAVFMSCYFLGQFMTPFLTKVFISDNIFHLFFITGIISFIVPLSNTITTYLYIKNKPNKNYKHG</sequence>
<dbReference type="InterPro" id="IPR036259">
    <property type="entry name" value="MFS_trans_sf"/>
</dbReference>
<evidence type="ECO:0000256" key="6">
    <source>
        <dbReference type="SAM" id="Phobius"/>
    </source>
</evidence>
<keyword evidence="4 6" id="KW-1133">Transmembrane helix</keyword>
<dbReference type="Gene3D" id="1.20.1250.20">
    <property type="entry name" value="MFS general substrate transporter like domains"/>
    <property type="match status" value="2"/>
</dbReference>
<evidence type="ECO:0000256" key="3">
    <source>
        <dbReference type="ARBA" id="ARBA00022692"/>
    </source>
</evidence>
<dbReference type="Pfam" id="PF07690">
    <property type="entry name" value="MFS_1"/>
    <property type="match status" value="1"/>
</dbReference>
<name>A0A220VG67_9GAMM</name>
<keyword evidence="10" id="KW-1185">Reference proteome</keyword>
<comment type="subcellular location">
    <subcellularLocation>
        <location evidence="1">Cell membrane</location>
        <topology evidence="1">Multi-pass membrane protein</topology>
    </subcellularLocation>
</comment>
<keyword evidence="3 6" id="KW-0812">Transmembrane</keyword>
<evidence type="ECO:0000313" key="9">
    <source>
        <dbReference type="EMBL" id="ASK79172.1"/>
    </source>
</evidence>
<dbReference type="InterPro" id="IPR020846">
    <property type="entry name" value="MFS_dom"/>
</dbReference>
<protein>
    <recommendedName>
        <fullName evidence="8">Major facilitator superfamily (MFS) profile domain-containing protein</fullName>
    </recommendedName>
</protein>
<evidence type="ECO:0000256" key="4">
    <source>
        <dbReference type="ARBA" id="ARBA00022989"/>
    </source>
</evidence>
<feature type="transmembrane region" description="Helical" evidence="6">
    <location>
        <begin position="346"/>
        <end position="372"/>
    </location>
</feature>
<dbReference type="GO" id="GO:0005886">
    <property type="term" value="C:plasma membrane"/>
    <property type="evidence" value="ECO:0007669"/>
    <property type="project" value="UniProtKB-SubCell"/>
</dbReference>
<evidence type="ECO:0000313" key="10">
    <source>
        <dbReference type="Proteomes" id="UP000242175"/>
    </source>
</evidence>
<feature type="transmembrane region" description="Helical" evidence="6">
    <location>
        <begin position="34"/>
        <end position="55"/>
    </location>
</feature>
<gene>
    <name evidence="9" type="ORF">CF386_08870</name>
</gene>
<feature type="transmembrane region" description="Helical" evidence="6">
    <location>
        <begin position="91"/>
        <end position="110"/>
    </location>
</feature>
<reference evidence="9 10" key="1">
    <citation type="journal article" date="2016" name="Int. J. Syst. Evol. Microbiol.">
        <title>Paraphotobacterium marinum gen. nov., sp. nov., a member of the family Vibrionaceae, isolated from surface seawater.</title>
        <authorList>
            <person name="Huang Z."/>
            <person name="Dong C."/>
            <person name="Shao Z."/>
        </authorList>
    </citation>
    <scope>NUCLEOTIDE SEQUENCE [LARGE SCALE GENOMIC DNA]</scope>
    <source>
        <strain evidence="9 10">NSCS20N07D</strain>
    </source>
</reference>
<feature type="transmembrane region" description="Helical" evidence="6">
    <location>
        <begin position="258"/>
        <end position="279"/>
    </location>
</feature>
<dbReference type="Proteomes" id="UP000242175">
    <property type="component" value="Chromosome small"/>
</dbReference>
<dbReference type="AlphaFoldDB" id="A0A220VG67"/>
<organism evidence="9 10">
    <name type="scientific">Paraphotobacterium marinum</name>
    <dbReference type="NCBI Taxonomy" id="1755811"/>
    <lineage>
        <taxon>Bacteria</taxon>
        <taxon>Pseudomonadati</taxon>
        <taxon>Pseudomonadota</taxon>
        <taxon>Gammaproteobacteria</taxon>
        <taxon>Vibrionales</taxon>
        <taxon>Vibrionaceae</taxon>
        <taxon>Paraphotobacterium</taxon>
    </lineage>
</organism>
<dbReference type="SUPFAM" id="SSF103473">
    <property type="entry name" value="MFS general substrate transporter"/>
    <property type="match status" value="1"/>
</dbReference>
<proteinExistence type="predicted"/>
<dbReference type="InterPro" id="IPR050189">
    <property type="entry name" value="MFS_Efflux_Transporters"/>
</dbReference>
<feature type="transmembrane region" description="Helical" evidence="6">
    <location>
        <begin position="316"/>
        <end position="334"/>
    </location>
</feature>
<feature type="transmembrane region" description="Helical" evidence="6">
    <location>
        <begin position="285"/>
        <end position="304"/>
    </location>
</feature>
<keyword evidence="2" id="KW-1003">Cell membrane</keyword>
<feature type="transmembrane region" description="Helical" evidence="6">
    <location>
        <begin position="195"/>
        <end position="220"/>
    </location>
</feature>
<evidence type="ECO:0000256" key="5">
    <source>
        <dbReference type="ARBA" id="ARBA00023136"/>
    </source>
</evidence>
<evidence type="ECO:0000256" key="1">
    <source>
        <dbReference type="ARBA" id="ARBA00004651"/>
    </source>
</evidence>
<dbReference type="InterPro" id="IPR011701">
    <property type="entry name" value="MFS"/>
</dbReference>
<keyword evidence="5 6" id="KW-0472">Membrane</keyword>
<dbReference type="PANTHER" id="PTHR43124">
    <property type="entry name" value="PURINE EFFLUX PUMP PBUE"/>
    <property type="match status" value="1"/>
</dbReference>
<dbReference type="EMBL" id="CP022356">
    <property type="protein sequence ID" value="ASK79172.1"/>
    <property type="molecule type" value="Genomic_DNA"/>
</dbReference>
<dbReference type="GO" id="GO:0022857">
    <property type="term" value="F:transmembrane transporter activity"/>
    <property type="evidence" value="ECO:0007669"/>
    <property type="project" value="InterPro"/>
</dbReference>
<evidence type="ECO:0000256" key="2">
    <source>
        <dbReference type="ARBA" id="ARBA00022475"/>
    </source>
</evidence>